<evidence type="ECO:0000313" key="3">
    <source>
        <dbReference type="Proteomes" id="UP000588098"/>
    </source>
</evidence>
<evidence type="ECO:0000256" key="1">
    <source>
        <dbReference type="SAM" id="Phobius"/>
    </source>
</evidence>
<comment type="caution">
    <text evidence="2">The sequence shown here is derived from an EMBL/GenBank/DDBJ whole genome shotgun (WGS) entry which is preliminary data.</text>
</comment>
<sequence length="237" mass="26455">MDKRRRVRAAELSSPDVELSSHFAEAMIWCHLPATIPDPPSKVRQSDAVRLRPRRRPLPRALAVLGLVALSPLILLAIVYGWAPTLSPRKRRAEKAAREDAKARNAIARQQGLHQAFDGNWSGGAGQLLLTWYQQAPDAARLLVPMANEFVLLAAPSRVWFKARARRLKVVARLPYTMARPDISHLAAKDVPHFRVTFSDGTWIALTIDDSDHIEAFLSTCRSLPYPAPKPHPYSAL</sequence>
<keyword evidence="3" id="KW-1185">Reference proteome</keyword>
<protein>
    <submittedName>
        <fullName evidence="2">Uncharacterized protein</fullName>
    </submittedName>
</protein>
<dbReference type="Proteomes" id="UP000588098">
    <property type="component" value="Unassembled WGS sequence"/>
</dbReference>
<reference evidence="2 3" key="1">
    <citation type="submission" date="2020-08" db="EMBL/GenBank/DDBJ databases">
        <title>Genomic Encyclopedia of Type Strains, Phase III (KMG-III): the genomes of soil and plant-associated and newly described type strains.</title>
        <authorList>
            <person name="Whitman W."/>
        </authorList>
    </citation>
    <scope>NUCLEOTIDE SEQUENCE [LARGE SCALE GENOMIC DNA]</scope>
    <source>
        <strain evidence="2 3">CECT 8305</strain>
    </source>
</reference>
<keyword evidence="1" id="KW-0812">Transmembrane</keyword>
<dbReference type="AlphaFoldDB" id="A0A7W9UZ67"/>
<name>A0A7W9UZ67_9ACTN</name>
<dbReference type="EMBL" id="JACHJL010000008">
    <property type="protein sequence ID" value="MBB5936437.1"/>
    <property type="molecule type" value="Genomic_DNA"/>
</dbReference>
<evidence type="ECO:0000313" key="2">
    <source>
        <dbReference type="EMBL" id="MBB5936437.1"/>
    </source>
</evidence>
<accession>A0A7W9UZ67</accession>
<feature type="transmembrane region" description="Helical" evidence="1">
    <location>
        <begin position="61"/>
        <end position="83"/>
    </location>
</feature>
<organism evidence="2 3">
    <name type="scientific">Streptomyces zagrosensis</name>
    <dbReference type="NCBI Taxonomy" id="1042984"/>
    <lineage>
        <taxon>Bacteria</taxon>
        <taxon>Bacillati</taxon>
        <taxon>Actinomycetota</taxon>
        <taxon>Actinomycetes</taxon>
        <taxon>Kitasatosporales</taxon>
        <taxon>Streptomycetaceae</taxon>
        <taxon>Streptomyces</taxon>
    </lineage>
</organism>
<keyword evidence="1" id="KW-0472">Membrane</keyword>
<proteinExistence type="predicted"/>
<gene>
    <name evidence="2" type="ORF">FHS42_003512</name>
</gene>
<keyword evidence="1" id="KW-1133">Transmembrane helix</keyword>